<dbReference type="Proteomes" id="UP000694569">
    <property type="component" value="Unplaced"/>
</dbReference>
<gene>
    <name evidence="8" type="primary">TMIGD1</name>
</gene>
<evidence type="ECO:0000313" key="9">
    <source>
        <dbReference type="Proteomes" id="UP000694569"/>
    </source>
</evidence>
<sequence>MEAACNPVPSCLIWLSDQVTHLQSADHITTVSGLSTMKLRYTQIFVIFCLPFQVSAIGLLLNNRTYDYFMSGNHSEEFNLICEVFDNVGNETLIWYRGSSQVNVSQDNSINSSCIRVFPLSHEDNEESFTCLLKSNTSMKLSLQMDVKFDPILTAENNMTVELEKTVQLSCHFKANPQATMSWLKNGISAPIGPRFAQYLGSDVFQLTITKAESTDAGNYTCQAVTNNGTFTTKITLIVVAKKAVLPIEAIAAAVVVGALIILFGMFARRNEIFKSVNLFLLRYTLNISRNSVAESGSVAQTQ</sequence>
<dbReference type="PANTHER" id="PTHR11640">
    <property type="entry name" value="NEPHRIN"/>
    <property type="match status" value="1"/>
</dbReference>
<evidence type="ECO:0000256" key="6">
    <source>
        <dbReference type="SAM" id="Phobius"/>
    </source>
</evidence>
<protein>
    <submittedName>
        <fullName evidence="8">Transmembrane and immunoglobulin domain containing 1</fullName>
    </submittedName>
</protein>
<dbReference type="InterPro" id="IPR013783">
    <property type="entry name" value="Ig-like_fold"/>
</dbReference>
<dbReference type="PANTHER" id="PTHR11640:SF31">
    <property type="entry name" value="IRREGULAR CHIASM C-ROUGHEST PROTEIN-RELATED"/>
    <property type="match status" value="1"/>
</dbReference>
<keyword evidence="9" id="KW-1185">Reference proteome</keyword>
<accession>A0A8C5Q0Q7</accession>
<evidence type="ECO:0000256" key="1">
    <source>
        <dbReference type="ARBA" id="ARBA00004479"/>
    </source>
</evidence>
<dbReference type="SMART" id="SM00408">
    <property type="entry name" value="IGc2"/>
    <property type="match status" value="1"/>
</dbReference>
<keyword evidence="3" id="KW-1015">Disulfide bond</keyword>
<keyword evidence="4" id="KW-0325">Glycoprotein</keyword>
<dbReference type="InterPro" id="IPR003599">
    <property type="entry name" value="Ig_sub"/>
</dbReference>
<dbReference type="OrthoDB" id="6106100at2759"/>
<dbReference type="SUPFAM" id="SSF48726">
    <property type="entry name" value="Immunoglobulin"/>
    <property type="match status" value="1"/>
</dbReference>
<feature type="domain" description="Ig-like" evidence="7">
    <location>
        <begin position="51"/>
        <end position="142"/>
    </location>
</feature>
<organism evidence="8 9">
    <name type="scientific">Leptobrachium leishanense</name>
    <name type="common">Leishan spiny toad</name>
    <dbReference type="NCBI Taxonomy" id="445787"/>
    <lineage>
        <taxon>Eukaryota</taxon>
        <taxon>Metazoa</taxon>
        <taxon>Chordata</taxon>
        <taxon>Craniata</taxon>
        <taxon>Vertebrata</taxon>
        <taxon>Euteleostomi</taxon>
        <taxon>Amphibia</taxon>
        <taxon>Batrachia</taxon>
        <taxon>Anura</taxon>
        <taxon>Pelobatoidea</taxon>
        <taxon>Megophryidae</taxon>
        <taxon>Leptobrachium</taxon>
    </lineage>
</organism>
<keyword evidence="2 6" id="KW-0472">Membrane</keyword>
<comment type="subcellular location">
    <subcellularLocation>
        <location evidence="1">Membrane</location>
        <topology evidence="1">Single-pass type I membrane protein</topology>
    </subcellularLocation>
</comment>
<dbReference type="Gene3D" id="2.60.40.10">
    <property type="entry name" value="Immunoglobulins"/>
    <property type="match status" value="1"/>
</dbReference>
<evidence type="ECO:0000256" key="3">
    <source>
        <dbReference type="ARBA" id="ARBA00023157"/>
    </source>
</evidence>
<dbReference type="Ensembl" id="ENSLLET00000032226.1">
    <property type="protein sequence ID" value="ENSLLEP00000031035.1"/>
    <property type="gene ID" value="ENSLLEG00000019540.1"/>
</dbReference>
<feature type="transmembrane region" description="Helical" evidence="6">
    <location>
        <begin position="41"/>
        <end position="61"/>
    </location>
</feature>
<evidence type="ECO:0000259" key="7">
    <source>
        <dbReference type="PROSITE" id="PS50835"/>
    </source>
</evidence>
<dbReference type="FunFam" id="2.60.40.10:FF:000032">
    <property type="entry name" value="palladin isoform X1"/>
    <property type="match status" value="1"/>
</dbReference>
<dbReference type="GO" id="GO:0005886">
    <property type="term" value="C:plasma membrane"/>
    <property type="evidence" value="ECO:0007669"/>
    <property type="project" value="TreeGrafter"/>
</dbReference>
<keyword evidence="5" id="KW-0393">Immunoglobulin domain</keyword>
<dbReference type="InterPro" id="IPR007110">
    <property type="entry name" value="Ig-like_dom"/>
</dbReference>
<feature type="transmembrane region" description="Helical" evidence="6">
    <location>
        <begin position="244"/>
        <end position="268"/>
    </location>
</feature>
<dbReference type="GO" id="GO:0050839">
    <property type="term" value="F:cell adhesion molecule binding"/>
    <property type="evidence" value="ECO:0007669"/>
    <property type="project" value="TreeGrafter"/>
</dbReference>
<dbReference type="InterPro" id="IPR036179">
    <property type="entry name" value="Ig-like_dom_sf"/>
</dbReference>
<evidence type="ECO:0000313" key="8">
    <source>
        <dbReference type="Ensembl" id="ENSLLEP00000031035.1"/>
    </source>
</evidence>
<proteinExistence type="predicted"/>
<dbReference type="InterPro" id="IPR003598">
    <property type="entry name" value="Ig_sub2"/>
</dbReference>
<reference evidence="8" key="1">
    <citation type="submission" date="2025-08" db="UniProtKB">
        <authorList>
            <consortium name="Ensembl"/>
        </authorList>
    </citation>
    <scope>IDENTIFICATION</scope>
</reference>
<reference evidence="8" key="2">
    <citation type="submission" date="2025-09" db="UniProtKB">
        <authorList>
            <consortium name="Ensembl"/>
        </authorList>
    </citation>
    <scope>IDENTIFICATION</scope>
</reference>
<evidence type="ECO:0000256" key="4">
    <source>
        <dbReference type="ARBA" id="ARBA00023180"/>
    </source>
</evidence>
<dbReference type="GO" id="GO:0098609">
    <property type="term" value="P:cell-cell adhesion"/>
    <property type="evidence" value="ECO:0007669"/>
    <property type="project" value="TreeGrafter"/>
</dbReference>
<dbReference type="InterPro" id="IPR051275">
    <property type="entry name" value="Cell_adhesion_signaling"/>
</dbReference>
<dbReference type="PROSITE" id="PS50835">
    <property type="entry name" value="IG_LIKE"/>
    <property type="match status" value="2"/>
</dbReference>
<name>A0A8C5Q0Q7_9ANUR</name>
<dbReference type="InterPro" id="IPR013098">
    <property type="entry name" value="Ig_I-set"/>
</dbReference>
<dbReference type="SMART" id="SM00409">
    <property type="entry name" value="IG"/>
    <property type="match status" value="2"/>
</dbReference>
<evidence type="ECO:0000256" key="5">
    <source>
        <dbReference type="ARBA" id="ARBA00023319"/>
    </source>
</evidence>
<dbReference type="AlphaFoldDB" id="A0A8C5Q0Q7"/>
<dbReference type="GO" id="GO:0005911">
    <property type="term" value="C:cell-cell junction"/>
    <property type="evidence" value="ECO:0007669"/>
    <property type="project" value="TreeGrafter"/>
</dbReference>
<dbReference type="GeneTree" id="ENSGT00510000048311"/>
<evidence type="ECO:0000256" key="2">
    <source>
        <dbReference type="ARBA" id="ARBA00023136"/>
    </source>
</evidence>
<feature type="domain" description="Ig-like" evidence="7">
    <location>
        <begin position="151"/>
        <end position="238"/>
    </location>
</feature>
<keyword evidence="6" id="KW-1133">Transmembrane helix</keyword>
<dbReference type="CDD" id="cd00096">
    <property type="entry name" value="Ig"/>
    <property type="match status" value="1"/>
</dbReference>
<dbReference type="Pfam" id="PF07679">
    <property type="entry name" value="I-set"/>
    <property type="match status" value="1"/>
</dbReference>
<keyword evidence="6" id="KW-0812">Transmembrane</keyword>